<protein>
    <submittedName>
        <fullName evidence="1">Uncharacterized protein</fullName>
    </submittedName>
</protein>
<dbReference type="PROSITE" id="PS51885">
    <property type="entry name" value="NEPRILYSIN"/>
    <property type="match status" value="1"/>
</dbReference>
<gene>
    <name evidence="1" type="ORF">HPB51_011399</name>
</gene>
<reference evidence="1" key="1">
    <citation type="journal article" date="2020" name="Cell">
        <title>Large-Scale Comparative Analyses of Tick Genomes Elucidate Their Genetic Diversity and Vector Capacities.</title>
        <authorList>
            <consortium name="Tick Genome and Microbiome Consortium (TIGMIC)"/>
            <person name="Jia N."/>
            <person name="Wang J."/>
            <person name="Shi W."/>
            <person name="Du L."/>
            <person name="Sun Y."/>
            <person name="Zhan W."/>
            <person name="Jiang J.F."/>
            <person name="Wang Q."/>
            <person name="Zhang B."/>
            <person name="Ji P."/>
            <person name="Bell-Sakyi L."/>
            <person name="Cui X.M."/>
            <person name="Yuan T.T."/>
            <person name="Jiang B.G."/>
            <person name="Yang W.F."/>
            <person name="Lam T.T."/>
            <person name="Chang Q.C."/>
            <person name="Ding S.J."/>
            <person name="Wang X.J."/>
            <person name="Zhu J.G."/>
            <person name="Ruan X.D."/>
            <person name="Zhao L."/>
            <person name="Wei J.T."/>
            <person name="Ye R.Z."/>
            <person name="Que T.C."/>
            <person name="Du C.H."/>
            <person name="Zhou Y.H."/>
            <person name="Cheng J.X."/>
            <person name="Dai P.F."/>
            <person name="Guo W.B."/>
            <person name="Han X.H."/>
            <person name="Huang E.J."/>
            <person name="Li L.F."/>
            <person name="Wei W."/>
            <person name="Gao Y.C."/>
            <person name="Liu J.Z."/>
            <person name="Shao H.Z."/>
            <person name="Wang X."/>
            <person name="Wang C.C."/>
            <person name="Yang T.C."/>
            <person name="Huo Q.B."/>
            <person name="Li W."/>
            <person name="Chen H.Y."/>
            <person name="Chen S.E."/>
            <person name="Zhou L.G."/>
            <person name="Ni X.B."/>
            <person name="Tian J.H."/>
            <person name="Sheng Y."/>
            <person name="Liu T."/>
            <person name="Pan Y.S."/>
            <person name="Xia L.Y."/>
            <person name="Li J."/>
            <person name="Zhao F."/>
            <person name="Cao W.C."/>
        </authorList>
    </citation>
    <scope>NUCLEOTIDE SEQUENCE</scope>
    <source>
        <strain evidence="1">Rmic-2018</strain>
    </source>
</reference>
<name>A0A9J6F1Q4_RHIMP</name>
<dbReference type="InterPro" id="IPR042089">
    <property type="entry name" value="Peptidase_M13_dom_2"/>
</dbReference>
<dbReference type="InterPro" id="IPR000718">
    <property type="entry name" value="Peptidase_M13"/>
</dbReference>
<dbReference type="EMBL" id="JABSTU010000001">
    <property type="protein sequence ID" value="KAH8040571.1"/>
    <property type="molecule type" value="Genomic_DNA"/>
</dbReference>
<keyword evidence="2" id="KW-1185">Reference proteome</keyword>
<accession>A0A9J6F1Q4</accession>
<dbReference type="InterPro" id="IPR024079">
    <property type="entry name" value="MetalloPept_cat_dom_sf"/>
</dbReference>
<dbReference type="Gene3D" id="3.40.390.10">
    <property type="entry name" value="Collagenase (Catalytic Domain)"/>
    <property type="match status" value="2"/>
</dbReference>
<evidence type="ECO:0000313" key="1">
    <source>
        <dbReference type="EMBL" id="KAH8040571.1"/>
    </source>
</evidence>
<dbReference type="Gene3D" id="1.10.1380.10">
    <property type="entry name" value="Neutral endopeptidase , domain2"/>
    <property type="match status" value="1"/>
</dbReference>
<comment type="caution">
    <text evidence="1">The sequence shown here is derived from an EMBL/GenBank/DDBJ whole genome shotgun (WGS) entry which is preliminary data.</text>
</comment>
<sequence>MNTLFKPNTGSSITSTRGTSQVFTFGQIAKKTATFTNARLEGILNKHFEVIYPLVDTDLLLTSDVSYLDRSLDVFKAFEKADLLDALGWWFVLSSGIHIPHGNNFDNFDGFECAIQVEDIYKLLLAVEWDTKLFSSAMLKTAQHLVYTIAKSVVHEFRRDLVITPKDSVFRAKLPSHLLETLAAKLSPVSKYTAEAKLEDIYWRFPEGGEQSYTHQWLYARRNASGLVIKNVYDELSRLSHFYYDHPITYDMPHNTIAMPATAFMEPLYFTDGTDAMLYGSLGSTLALEVLNVVTCDRGKRAEGCGYPAVFNQAAASRYVCEENSANSERPQKMALQVAYGAYTNASKKSSDMKLQNLSDYSTLQIFFLVWCYTRCFVNSFRSDAAVCDDAVTDMLAFHEAFGCRSARPK</sequence>
<reference evidence="1" key="2">
    <citation type="submission" date="2021-09" db="EMBL/GenBank/DDBJ databases">
        <authorList>
            <person name="Jia N."/>
            <person name="Wang J."/>
            <person name="Shi W."/>
            <person name="Du L."/>
            <person name="Sun Y."/>
            <person name="Zhan W."/>
            <person name="Jiang J."/>
            <person name="Wang Q."/>
            <person name="Zhang B."/>
            <person name="Ji P."/>
            <person name="Sakyi L.B."/>
            <person name="Cui X."/>
            <person name="Yuan T."/>
            <person name="Jiang B."/>
            <person name="Yang W."/>
            <person name="Lam T.T.-Y."/>
            <person name="Chang Q."/>
            <person name="Ding S."/>
            <person name="Wang X."/>
            <person name="Zhu J."/>
            <person name="Ruan X."/>
            <person name="Zhao L."/>
            <person name="Wei J."/>
            <person name="Que T."/>
            <person name="Du C."/>
            <person name="Cheng J."/>
            <person name="Dai P."/>
            <person name="Han X."/>
            <person name="Huang E."/>
            <person name="Gao Y."/>
            <person name="Liu J."/>
            <person name="Shao H."/>
            <person name="Ye R."/>
            <person name="Li L."/>
            <person name="Wei W."/>
            <person name="Wang X."/>
            <person name="Wang C."/>
            <person name="Huo Q."/>
            <person name="Li W."/>
            <person name="Guo W."/>
            <person name="Chen H."/>
            <person name="Chen S."/>
            <person name="Zhou L."/>
            <person name="Zhou L."/>
            <person name="Ni X."/>
            <person name="Tian J."/>
            <person name="Zhou Y."/>
            <person name="Sheng Y."/>
            <person name="Liu T."/>
            <person name="Pan Y."/>
            <person name="Xia L."/>
            <person name="Li J."/>
            <person name="Zhao F."/>
            <person name="Cao W."/>
        </authorList>
    </citation>
    <scope>NUCLEOTIDE SEQUENCE</scope>
    <source>
        <strain evidence="1">Rmic-2018</strain>
        <tissue evidence="1">Larvae</tissue>
    </source>
</reference>
<dbReference type="GO" id="GO:0004222">
    <property type="term" value="F:metalloendopeptidase activity"/>
    <property type="evidence" value="ECO:0007669"/>
    <property type="project" value="InterPro"/>
</dbReference>
<evidence type="ECO:0000313" key="2">
    <source>
        <dbReference type="Proteomes" id="UP000821866"/>
    </source>
</evidence>
<dbReference type="GO" id="GO:0006508">
    <property type="term" value="P:proteolysis"/>
    <property type="evidence" value="ECO:0007669"/>
    <property type="project" value="InterPro"/>
</dbReference>
<dbReference type="SUPFAM" id="SSF55486">
    <property type="entry name" value="Metalloproteases ('zincins'), catalytic domain"/>
    <property type="match status" value="1"/>
</dbReference>
<dbReference type="Proteomes" id="UP000821866">
    <property type="component" value="Chromosome 1"/>
</dbReference>
<dbReference type="AlphaFoldDB" id="A0A9J6F1Q4"/>
<organism evidence="1 2">
    <name type="scientific">Rhipicephalus microplus</name>
    <name type="common">Cattle tick</name>
    <name type="synonym">Boophilus microplus</name>
    <dbReference type="NCBI Taxonomy" id="6941"/>
    <lineage>
        <taxon>Eukaryota</taxon>
        <taxon>Metazoa</taxon>
        <taxon>Ecdysozoa</taxon>
        <taxon>Arthropoda</taxon>
        <taxon>Chelicerata</taxon>
        <taxon>Arachnida</taxon>
        <taxon>Acari</taxon>
        <taxon>Parasitiformes</taxon>
        <taxon>Ixodida</taxon>
        <taxon>Ixodoidea</taxon>
        <taxon>Ixodidae</taxon>
        <taxon>Rhipicephalinae</taxon>
        <taxon>Rhipicephalus</taxon>
        <taxon>Boophilus</taxon>
    </lineage>
</organism>
<proteinExistence type="predicted"/>